<proteinExistence type="predicted"/>
<reference evidence="3" key="1">
    <citation type="submission" date="2016-10" db="EMBL/GenBank/DDBJ databases">
        <authorList>
            <person name="Varghese N."/>
            <person name="Submissions S."/>
        </authorList>
    </citation>
    <scope>NUCLEOTIDE SEQUENCE [LARGE SCALE GENOMIC DNA]</scope>
    <source>
        <strain evidence="3">CGMCC 1.11014</strain>
    </source>
</reference>
<accession>A0A1I7LYB6</accession>
<dbReference type="Proteomes" id="UP000199391">
    <property type="component" value="Unassembled WGS sequence"/>
</dbReference>
<keyword evidence="3" id="KW-1185">Reference proteome</keyword>
<dbReference type="RefSeq" id="WP_229490886.1">
    <property type="nucleotide sequence ID" value="NZ_FPBO01000043.1"/>
</dbReference>
<evidence type="ECO:0000259" key="1">
    <source>
        <dbReference type="Pfam" id="PF00561"/>
    </source>
</evidence>
<dbReference type="InterPro" id="IPR029058">
    <property type="entry name" value="AB_hydrolase_fold"/>
</dbReference>
<dbReference type="EMBL" id="FPBO01000043">
    <property type="protein sequence ID" value="SFV14696.1"/>
    <property type="molecule type" value="Genomic_DNA"/>
</dbReference>
<dbReference type="PRINTS" id="PR00111">
    <property type="entry name" value="ABHYDROLASE"/>
</dbReference>
<dbReference type="SUPFAM" id="SSF53474">
    <property type="entry name" value="alpha/beta-Hydrolases"/>
    <property type="match status" value="1"/>
</dbReference>
<gene>
    <name evidence="2" type="ORF">SAMN05216552_104333</name>
</gene>
<feature type="domain" description="AB hydrolase-1" evidence="1">
    <location>
        <begin position="59"/>
        <end position="219"/>
    </location>
</feature>
<dbReference type="InterPro" id="IPR050266">
    <property type="entry name" value="AB_hydrolase_sf"/>
</dbReference>
<name>A0A1I7LYB6_9BURK</name>
<dbReference type="STRING" id="1035707.SAMN05216552_104333"/>
<dbReference type="AlphaFoldDB" id="A0A1I7LYB6"/>
<dbReference type="Pfam" id="PF00561">
    <property type="entry name" value="Abhydrolase_1"/>
    <property type="match status" value="1"/>
</dbReference>
<dbReference type="Gene3D" id="3.40.50.1820">
    <property type="entry name" value="alpha/beta hydrolase"/>
    <property type="match status" value="1"/>
</dbReference>
<dbReference type="PANTHER" id="PTHR43798:SF29">
    <property type="entry name" value="AB HYDROLASE-1 DOMAIN-CONTAINING PROTEIN"/>
    <property type="match status" value="1"/>
</dbReference>
<evidence type="ECO:0000313" key="2">
    <source>
        <dbReference type="EMBL" id="SFV14696.1"/>
    </source>
</evidence>
<protein>
    <submittedName>
        <fullName evidence="2">Pimeloyl-ACP methyl ester carboxylesterase</fullName>
    </submittedName>
</protein>
<evidence type="ECO:0000313" key="3">
    <source>
        <dbReference type="Proteomes" id="UP000199391"/>
    </source>
</evidence>
<dbReference type="InterPro" id="IPR000073">
    <property type="entry name" value="AB_hydrolase_1"/>
</dbReference>
<dbReference type="PANTHER" id="PTHR43798">
    <property type="entry name" value="MONOACYLGLYCEROL LIPASE"/>
    <property type="match status" value="1"/>
</dbReference>
<organism evidence="2 3">
    <name type="scientific">Pseudoduganella namucuonensis</name>
    <dbReference type="NCBI Taxonomy" id="1035707"/>
    <lineage>
        <taxon>Bacteria</taxon>
        <taxon>Pseudomonadati</taxon>
        <taxon>Pseudomonadota</taxon>
        <taxon>Betaproteobacteria</taxon>
        <taxon>Burkholderiales</taxon>
        <taxon>Oxalobacteraceae</taxon>
        <taxon>Telluria group</taxon>
        <taxon>Pseudoduganella</taxon>
    </lineage>
</organism>
<sequence>MTTPAPPLLLVPGYMLDETLWDDMLPALRALGPVAFGDLAEGDTVEAMAGRILDGAPAEFALAGFSMGGYIAREVARMAPGRVRALALIAASSRPDSPLRREQRAMAARNTPVGPFRGLSRGAIVSSLHPEHAGDEALIARVRGMGVRLGRDVFVRQSLLERHGDLAQLGAIACPTLVVAGAQDQMRALDEARELAAHIPRASLRIIDGAGHMIPLERPAALAAALASWLSGLPG</sequence>